<organism evidence="3">
    <name type="scientific">hydrothermal vent metagenome</name>
    <dbReference type="NCBI Taxonomy" id="652676"/>
    <lineage>
        <taxon>unclassified sequences</taxon>
        <taxon>metagenomes</taxon>
        <taxon>ecological metagenomes</taxon>
    </lineage>
</organism>
<gene>
    <name evidence="3" type="ORF">MNBD_BACTEROID03-180</name>
</gene>
<dbReference type="Gene3D" id="2.60.120.260">
    <property type="entry name" value="Galactose-binding domain-like"/>
    <property type="match status" value="1"/>
</dbReference>
<proteinExistence type="predicted"/>
<accession>A0A3B0U005</accession>
<dbReference type="GO" id="GO:0016798">
    <property type="term" value="F:hydrolase activity, acting on glycosyl bonds"/>
    <property type="evidence" value="ECO:0007669"/>
    <property type="project" value="InterPro"/>
</dbReference>
<sequence>MKNLYISIILSLFFCTLIIHAQCDPEFNISVSNSGFESGIAPWAPIKTNTLEASTAQSHSGQQSLFVSNRTATWHGPDLNLLNTFTVGKKYCISAWVKWEGDVSNKLELVIRRKNASGTVTYNRAC</sequence>
<dbReference type="EMBL" id="UOEL01000114">
    <property type="protein sequence ID" value="VAW14134.1"/>
    <property type="molecule type" value="Genomic_DNA"/>
</dbReference>
<evidence type="ECO:0000259" key="2">
    <source>
        <dbReference type="Pfam" id="PF02018"/>
    </source>
</evidence>
<dbReference type="AlphaFoldDB" id="A0A3B0U005"/>
<feature type="domain" description="CBM-cenC" evidence="2">
    <location>
        <begin position="31"/>
        <end position="122"/>
    </location>
</feature>
<evidence type="ECO:0000256" key="1">
    <source>
        <dbReference type="ARBA" id="ARBA00022801"/>
    </source>
</evidence>
<evidence type="ECO:0000313" key="3">
    <source>
        <dbReference type="EMBL" id="VAW14134.1"/>
    </source>
</evidence>
<reference evidence="3" key="1">
    <citation type="submission" date="2018-06" db="EMBL/GenBank/DDBJ databases">
        <authorList>
            <person name="Zhirakovskaya E."/>
        </authorList>
    </citation>
    <scope>NUCLEOTIDE SEQUENCE</scope>
</reference>
<dbReference type="SUPFAM" id="SSF49785">
    <property type="entry name" value="Galactose-binding domain-like"/>
    <property type="match status" value="1"/>
</dbReference>
<protein>
    <recommendedName>
        <fullName evidence="2">CBM-cenC domain-containing protein</fullName>
    </recommendedName>
</protein>
<dbReference type="InterPro" id="IPR003305">
    <property type="entry name" value="CenC_carb-bd"/>
</dbReference>
<dbReference type="InterPro" id="IPR008979">
    <property type="entry name" value="Galactose-bd-like_sf"/>
</dbReference>
<dbReference type="Pfam" id="PF02018">
    <property type="entry name" value="CBM_4_9"/>
    <property type="match status" value="1"/>
</dbReference>
<keyword evidence="1" id="KW-0378">Hydrolase</keyword>
<name>A0A3B0U005_9ZZZZ</name>